<sequence>MVAGDFNEILCDSEKKGGRPRAPWQTRNFRKALESTNLYDLGYEGGPFTWCNRHPDPDTIYERLDRAYADPAWRNRFSDSIVHHIPVTSSDHSAILIDTENARQQPRPKHRPFRFEAEWASSEDCEQEVKEGWNEGTNNFLPSLFAKLSSCAARLKVWNIEKGSLSLKRQIKQCEKKLTWLRKQPITTTSKLEESKIRADIERLLAKDEVYWKQRGRSIGFGKGT</sequence>
<dbReference type="SUPFAM" id="SSF56219">
    <property type="entry name" value="DNase I-like"/>
    <property type="match status" value="1"/>
</dbReference>
<dbReference type="InterPro" id="IPR036691">
    <property type="entry name" value="Endo/exonu/phosph_ase_sf"/>
</dbReference>
<gene>
    <name evidence="1" type="ORF">Slati_2341400</name>
</gene>
<name>A0AAW2WB55_9LAMI</name>
<organism evidence="1">
    <name type="scientific">Sesamum latifolium</name>
    <dbReference type="NCBI Taxonomy" id="2727402"/>
    <lineage>
        <taxon>Eukaryota</taxon>
        <taxon>Viridiplantae</taxon>
        <taxon>Streptophyta</taxon>
        <taxon>Embryophyta</taxon>
        <taxon>Tracheophyta</taxon>
        <taxon>Spermatophyta</taxon>
        <taxon>Magnoliopsida</taxon>
        <taxon>eudicotyledons</taxon>
        <taxon>Gunneridae</taxon>
        <taxon>Pentapetalae</taxon>
        <taxon>asterids</taxon>
        <taxon>lamiids</taxon>
        <taxon>Lamiales</taxon>
        <taxon>Pedaliaceae</taxon>
        <taxon>Sesamum</taxon>
    </lineage>
</organism>
<dbReference type="PANTHER" id="PTHR33710:SF62">
    <property type="entry name" value="DUF4283 DOMAIN PROTEIN"/>
    <property type="match status" value="1"/>
</dbReference>
<dbReference type="Gene3D" id="3.60.10.10">
    <property type="entry name" value="Endonuclease/exonuclease/phosphatase"/>
    <property type="match status" value="1"/>
</dbReference>
<protein>
    <recommendedName>
        <fullName evidence="2">Endonuclease/exonuclease/phosphatase domain-containing protein</fullName>
    </recommendedName>
</protein>
<reference evidence="1" key="2">
    <citation type="journal article" date="2024" name="Plant">
        <title>Genomic evolution and insights into agronomic trait innovations of Sesamum species.</title>
        <authorList>
            <person name="Miao H."/>
            <person name="Wang L."/>
            <person name="Qu L."/>
            <person name="Liu H."/>
            <person name="Sun Y."/>
            <person name="Le M."/>
            <person name="Wang Q."/>
            <person name="Wei S."/>
            <person name="Zheng Y."/>
            <person name="Lin W."/>
            <person name="Duan Y."/>
            <person name="Cao H."/>
            <person name="Xiong S."/>
            <person name="Wang X."/>
            <person name="Wei L."/>
            <person name="Li C."/>
            <person name="Ma Q."/>
            <person name="Ju M."/>
            <person name="Zhao R."/>
            <person name="Li G."/>
            <person name="Mu C."/>
            <person name="Tian Q."/>
            <person name="Mei H."/>
            <person name="Zhang T."/>
            <person name="Gao T."/>
            <person name="Zhang H."/>
        </authorList>
    </citation>
    <scope>NUCLEOTIDE SEQUENCE</scope>
    <source>
        <strain evidence="1">KEN1</strain>
    </source>
</reference>
<reference evidence="1" key="1">
    <citation type="submission" date="2020-06" db="EMBL/GenBank/DDBJ databases">
        <authorList>
            <person name="Li T."/>
            <person name="Hu X."/>
            <person name="Zhang T."/>
            <person name="Song X."/>
            <person name="Zhang H."/>
            <person name="Dai N."/>
            <person name="Sheng W."/>
            <person name="Hou X."/>
            <person name="Wei L."/>
        </authorList>
    </citation>
    <scope>NUCLEOTIDE SEQUENCE</scope>
    <source>
        <strain evidence="1">KEN1</strain>
        <tissue evidence="1">Leaf</tissue>
    </source>
</reference>
<dbReference type="PANTHER" id="PTHR33710">
    <property type="entry name" value="BNAC02G09200D PROTEIN"/>
    <property type="match status" value="1"/>
</dbReference>
<accession>A0AAW2WB55</accession>
<evidence type="ECO:0008006" key="2">
    <source>
        <dbReference type="Google" id="ProtNLM"/>
    </source>
</evidence>
<comment type="caution">
    <text evidence="1">The sequence shown here is derived from an EMBL/GenBank/DDBJ whole genome shotgun (WGS) entry which is preliminary data.</text>
</comment>
<dbReference type="EMBL" id="JACGWN010000008">
    <property type="protein sequence ID" value="KAL0438584.1"/>
    <property type="molecule type" value="Genomic_DNA"/>
</dbReference>
<evidence type="ECO:0000313" key="1">
    <source>
        <dbReference type="EMBL" id="KAL0438584.1"/>
    </source>
</evidence>
<dbReference type="AlphaFoldDB" id="A0AAW2WB55"/>
<proteinExistence type="predicted"/>